<proteinExistence type="predicted"/>
<keyword evidence="9" id="KW-1185">Reference proteome</keyword>
<keyword evidence="2 6" id="KW-0349">Heme</keyword>
<dbReference type="PROSITE" id="PS51007">
    <property type="entry name" value="CYTC"/>
    <property type="match status" value="2"/>
</dbReference>
<feature type="domain" description="Cytochrome c" evidence="7">
    <location>
        <begin position="74"/>
        <end position="173"/>
    </location>
</feature>
<evidence type="ECO:0000256" key="3">
    <source>
        <dbReference type="ARBA" id="ARBA00022723"/>
    </source>
</evidence>
<feature type="domain" description="Cytochrome c" evidence="7">
    <location>
        <begin position="318"/>
        <end position="417"/>
    </location>
</feature>
<dbReference type="Proteomes" id="UP000553766">
    <property type="component" value="Unassembled WGS sequence"/>
</dbReference>
<evidence type="ECO:0000256" key="2">
    <source>
        <dbReference type="ARBA" id="ARBA00022617"/>
    </source>
</evidence>
<dbReference type="EMBL" id="JACIJS010000003">
    <property type="protein sequence ID" value="MBB5515273.1"/>
    <property type="molecule type" value="Genomic_DNA"/>
</dbReference>
<evidence type="ECO:0000259" key="7">
    <source>
        <dbReference type="PROSITE" id="PS51007"/>
    </source>
</evidence>
<dbReference type="RefSeq" id="WP_184009684.1">
    <property type="nucleotide sequence ID" value="NZ_JACIJS010000003.1"/>
</dbReference>
<dbReference type="PANTHER" id="PTHR11961">
    <property type="entry name" value="CYTOCHROME C"/>
    <property type="match status" value="1"/>
</dbReference>
<dbReference type="GO" id="GO:0020037">
    <property type="term" value="F:heme binding"/>
    <property type="evidence" value="ECO:0007669"/>
    <property type="project" value="InterPro"/>
</dbReference>
<evidence type="ECO:0000256" key="6">
    <source>
        <dbReference type="PROSITE-ProRule" id="PRU00433"/>
    </source>
</evidence>
<keyword evidence="4" id="KW-0249">Electron transport</keyword>
<keyword evidence="3 6" id="KW-0479">Metal-binding</keyword>
<dbReference type="PRINTS" id="PR00604">
    <property type="entry name" value="CYTCHRMECIAB"/>
</dbReference>
<evidence type="ECO:0000313" key="8">
    <source>
        <dbReference type="EMBL" id="MBB5515273.1"/>
    </source>
</evidence>
<name>A0A840WMD3_9RHOB</name>
<evidence type="ECO:0000313" key="9">
    <source>
        <dbReference type="Proteomes" id="UP000553766"/>
    </source>
</evidence>
<keyword evidence="5 6" id="KW-0408">Iron</keyword>
<protein>
    <submittedName>
        <fullName evidence="8">Cytochrome c2</fullName>
    </submittedName>
</protein>
<reference evidence="8 9" key="1">
    <citation type="submission" date="2020-08" db="EMBL/GenBank/DDBJ databases">
        <title>Genomic Encyclopedia of Type Strains, Phase IV (KMG-IV): sequencing the most valuable type-strain genomes for metagenomic binning, comparative biology and taxonomic classification.</title>
        <authorList>
            <person name="Goeker M."/>
        </authorList>
    </citation>
    <scope>NUCLEOTIDE SEQUENCE [LARGE SCALE GENOMIC DNA]</scope>
    <source>
        <strain evidence="8 9">DSM 103377</strain>
    </source>
</reference>
<organism evidence="8 9">
    <name type="scientific">Rubricella aquisinus</name>
    <dbReference type="NCBI Taxonomy" id="2028108"/>
    <lineage>
        <taxon>Bacteria</taxon>
        <taxon>Pseudomonadati</taxon>
        <taxon>Pseudomonadota</taxon>
        <taxon>Alphaproteobacteria</taxon>
        <taxon>Rhodobacterales</taxon>
        <taxon>Paracoccaceae</taxon>
        <taxon>Rubricella</taxon>
    </lineage>
</organism>
<sequence length="418" mass="43755">MDALEFNKIAAGVLGSFLAFMLFGWAGDIIYGTGEAGHKDHHEQAFVIELPDADTAVAEVAEEAPSIAEILLAANAADGETLWRQCAACHKLEDGANGVGPHLYDVIGRPKGAIEEYAYSDAMANFGGEWTPEAMYLFLENPKGYMPGTKMGYNGMRRSEDRGNMIAYLASVSGTDLAPYITEAVAEEAPQAASDAAAPVSDAPATAEEAVEAVEEEANAIVEEATTAVAEAAEAVTEEATEMADAATAAVESAAADVTAALTVVQEEATEQVASATEAAEEATAAATETAQDATAAATEAVAEATEAVALPAFMASADAAAGEQVYRQCRACHVADAPTNRVGPHLVDIVGREKASVDGFRYSDALTSLEGNWGYEELNGFLENPREYAPGTRMTYNGLRSEQDRANVIAYLESLSQ</sequence>
<comment type="caution">
    <text evidence="8">The sequence shown here is derived from an EMBL/GenBank/DDBJ whole genome shotgun (WGS) entry which is preliminary data.</text>
</comment>
<evidence type="ECO:0000256" key="4">
    <source>
        <dbReference type="ARBA" id="ARBA00022982"/>
    </source>
</evidence>
<dbReference type="Gene3D" id="1.10.760.10">
    <property type="entry name" value="Cytochrome c-like domain"/>
    <property type="match status" value="2"/>
</dbReference>
<dbReference type="AlphaFoldDB" id="A0A840WMD3"/>
<evidence type="ECO:0000256" key="5">
    <source>
        <dbReference type="ARBA" id="ARBA00023004"/>
    </source>
</evidence>
<evidence type="ECO:0000256" key="1">
    <source>
        <dbReference type="ARBA" id="ARBA00022448"/>
    </source>
</evidence>
<dbReference type="Pfam" id="PF00034">
    <property type="entry name" value="Cytochrom_C"/>
    <property type="match status" value="2"/>
</dbReference>
<dbReference type="InterPro" id="IPR002327">
    <property type="entry name" value="Cyt_c_1A/1B"/>
</dbReference>
<dbReference type="InterPro" id="IPR009056">
    <property type="entry name" value="Cyt_c-like_dom"/>
</dbReference>
<dbReference type="SUPFAM" id="SSF46626">
    <property type="entry name" value="Cytochrome c"/>
    <property type="match status" value="2"/>
</dbReference>
<dbReference type="GO" id="GO:0009055">
    <property type="term" value="F:electron transfer activity"/>
    <property type="evidence" value="ECO:0007669"/>
    <property type="project" value="InterPro"/>
</dbReference>
<dbReference type="GO" id="GO:0046872">
    <property type="term" value="F:metal ion binding"/>
    <property type="evidence" value="ECO:0007669"/>
    <property type="project" value="UniProtKB-KW"/>
</dbReference>
<dbReference type="InterPro" id="IPR036909">
    <property type="entry name" value="Cyt_c-like_dom_sf"/>
</dbReference>
<accession>A0A840WMD3</accession>
<keyword evidence="1" id="KW-0813">Transport</keyword>
<gene>
    <name evidence="8" type="ORF">FHS89_001283</name>
</gene>